<dbReference type="Gene3D" id="3.90.280.10">
    <property type="entry name" value="PEBP-like"/>
    <property type="match status" value="1"/>
</dbReference>
<evidence type="ECO:0000313" key="3">
    <source>
        <dbReference type="Proteomes" id="UP000188318"/>
    </source>
</evidence>
<accession>A0A1R3R7Z1</accession>
<evidence type="ECO:0000256" key="1">
    <source>
        <dbReference type="SAM" id="SignalP"/>
    </source>
</evidence>
<evidence type="ECO:0008006" key="4">
    <source>
        <dbReference type="Google" id="ProtNLM"/>
    </source>
</evidence>
<dbReference type="AlphaFoldDB" id="A0A1R3R7Z1"/>
<keyword evidence="3" id="KW-1185">Reference proteome</keyword>
<sequence>MSKPFAALALAAGMVGAQSPPGYIPSSSTYLGLEFNTTVIAPGRFIDAARENCSPYPVFMLDLSIPSMAVTEDTGYSLVPGIAANETTRLHWCQALAPWNTPEPEGTADHYYAFYLFAQPEDWSPSAAALDGLYADTSGDSRYNFSLVAIAEQDGEPVAANYFLSLESSS</sequence>
<protein>
    <recommendedName>
        <fullName evidence="4">Phosphatidylethanolamine-binding protein</fullName>
    </recommendedName>
</protein>
<keyword evidence="1" id="KW-0732">Signal</keyword>
<feature type="chain" id="PRO_5012345196" description="Phosphatidylethanolamine-binding protein" evidence="1">
    <location>
        <begin position="18"/>
        <end position="170"/>
    </location>
</feature>
<dbReference type="Proteomes" id="UP000188318">
    <property type="component" value="Unassembled WGS sequence"/>
</dbReference>
<name>A0A1R3R7Z1_ASPC5</name>
<dbReference type="EMBL" id="KV907516">
    <property type="protein sequence ID" value="OOF90615.1"/>
    <property type="molecule type" value="Genomic_DNA"/>
</dbReference>
<proteinExistence type="predicted"/>
<dbReference type="OrthoDB" id="2506647at2759"/>
<dbReference type="InterPro" id="IPR036610">
    <property type="entry name" value="PEBP-like_sf"/>
</dbReference>
<dbReference type="SUPFAM" id="SSF49777">
    <property type="entry name" value="PEBP-like"/>
    <property type="match status" value="1"/>
</dbReference>
<dbReference type="STRING" id="602072.A0A1R3R7Z1"/>
<gene>
    <name evidence="2" type="ORF">ASPCADRAFT_10524</name>
</gene>
<reference evidence="3" key="1">
    <citation type="journal article" date="2017" name="Genome Biol.">
        <title>Comparative genomics reveals high biological diversity and specific adaptations in the industrially and medically important fungal genus Aspergillus.</title>
        <authorList>
            <person name="de Vries R.P."/>
            <person name="Riley R."/>
            <person name="Wiebenga A."/>
            <person name="Aguilar-Osorio G."/>
            <person name="Amillis S."/>
            <person name="Uchima C.A."/>
            <person name="Anderluh G."/>
            <person name="Asadollahi M."/>
            <person name="Askin M."/>
            <person name="Barry K."/>
            <person name="Battaglia E."/>
            <person name="Bayram O."/>
            <person name="Benocci T."/>
            <person name="Braus-Stromeyer S.A."/>
            <person name="Caldana C."/>
            <person name="Canovas D."/>
            <person name="Cerqueira G.C."/>
            <person name="Chen F."/>
            <person name="Chen W."/>
            <person name="Choi C."/>
            <person name="Clum A."/>
            <person name="Dos Santos R.A."/>
            <person name="Damasio A.R."/>
            <person name="Diallinas G."/>
            <person name="Emri T."/>
            <person name="Fekete E."/>
            <person name="Flipphi M."/>
            <person name="Freyberg S."/>
            <person name="Gallo A."/>
            <person name="Gournas C."/>
            <person name="Habgood R."/>
            <person name="Hainaut M."/>
            <person name="Harispe M.L."/>
            <person name="Henrissat B."/>
            <person name="Hilden K.S."/>
            <person name="Hope R."/>
            <person name="Hossain A."/>
            <person name="Karabika E."/>
            <person name="Karaffa L."/>
            <person name="Karanyi Z."/>
            <person name="Krasevec N."/>
            <person name="Kuo A."/>
            <person name="Kusch H."/>
            <person name="LaButti K."/>
            <person name="Lagendijk E.L."/>
            <person name="Lapidus A."/>
            <person name="Levasseur A."/>
            <person name="Lindquist E."/>
            <person name="Lipzen A."/>
            <person name="Logrieco A.F."/>
            <person name="MacCabe A."/>
            <person name="Maekelae M.R."/>
            <person name="Malavazi I."/>
            <person name="Melin P."/>
            <person name="Meyer V."/>
            <person name="Mielnichuk N."/>
            <person name="Miskei M."/>
            <person name="Molnar A.P."/>
            <person name="Mule G."/>
            <person name="Ngan C.Y."/>
            <person name="Orejas M."/>
            <person name="Orosz E."/>
            <person name="Ouedraogo J.P."/>
            <person name="Overkamp K.M."/>
            <person name="Park H.-S."/>
            <person name="Perrone G."/>
            <person name="Piumi F."/>
            <person name="Punt P.J."/>
            <person name="Ram A.F."/>
            <person name="Ramon A."/>
            <person name="Rauscher S."/>
            <person name="Record E."/>
            <person name="Riano-Pachon D.M."/>
            <person name="Robert V."/>
            <person name="Roehrig J."/>
            <person name="Ruller R."/>
            <person name="Salamov A."/>
            <person name="Salih N.S."/>
            <person name="Samson R.A."/>
            <person name="Sandor E."/>
            <person name="Sanguinetti M."/>
            <person name="Schuetze T."/>
            <person name="Sepcic K."/>
            <person name="Shelest E."/>
            <person name="Sherlock G."/>
            <person name="Sophianopoulou V."/>
            <person name="Squina F.M."/>
            <person name="Sun H."/>
            <person name="Susca A."/>
            <person name="Todd R.B."/>
            <person name="Tsang A."/>
            <person name="Unkles S.E."/>
            <person name="van de Wiele N."/>
            <person name="van Rossen-Uffink D."/>
            <person name="Oliveira J.V."/>
            <person name="Vesth T.C."/>
            <person name="Visser J."/>
            <person name="Yu J.-H."/>
            <person name="Zhou M."/>
            <person name="Andersen M.R."/>
            <person name="Archer D.B."/>
            <person name="Baker S.E."/>
            <person name="Benoit I."/>
            <person name="Brakhage A.A."/>
            <person name="Braus G.H."/>
            <person name="Fischer R."/>
            <person name="Frisvad J.C."/>
            <person name="Goldman G.H."/>
            <person name="Houbraken J."/>
            <person name="Oakley B."/>
            <person name="Pocsi I."/>
            <person name="Scazzocchio C."/>
            <person name="Seiboth B."/>
            <person name="vanKuyk P.A."/>
            <person name="Wortman J."/>
            <person name="Dyer P.S."/>
            <person name="Grigoriev I.V."/>
        </authorList>
    </citation>
    <scope>NUCLEOTIDE SEQUENCE [LARGE SCALE GENOMIC DNA]</scope>
    <source>
        <strain evidence="3">ITEM 5010</strain>
    </source>
</reference>
<dbReference type="VEuPathDB" id="FungiDB:ASPCADRAFT_10524"/>
<feature type="signal peptide" evidence="1">
    <location>
        <begin position="1"/>
        <end position="17"/>
    </location>
</feature>
<evidence type="ECO:0000313" key="2">
    <source>
        <dbReference type="EMBL" id="OOF90615.1"/>
    </source>
</evidence>
<organism evidence="2 3">
    <name type="scientific">Aspergillus carbonarius (strain ITEM 5010)</name>
    <dbReference type="NCBI Taxonomy" id="602072"/>
    <lineage>
        <taxon>Eukaryota</taxon>
        <taxon>Fungi</taxon>
        <taxon>Dikarya</taxon>
        <taxon>Ascomycota</taxon>
        <taxon>Pezizomycotina</taxon>
        <taxon>Eurotiomycetes</taxon>
        <taxon>Eurotiomycetidae</taxon>
        <taxon>Eurotiales</taxon>
        <taxon>Aspergillaceae</taxon>
        <taxon>Aspergillus</taxon>
        <taxon>Aspergillus subgen. Circumdati</taxon>
    </lineage>
</organism>